<dbReference type="GO" id="GO:0016491">
    <property type="term" value="F:oxidoreductase activity"/>
    <property type="evidence" value="ECO:0007669"/>
    <property type="project" value="InterPro"/>
</dbReference>
<dbReference type="InterPro" id="IPR006694">
    <property type="entry name" value="Fatty_acid_hydroxylase"/>
</dbReference>
<evidence type="ECO:0000256" key="4">
    <source>
        <dbReference type="ARBA" id="ARBA00023136"/>
    </source>
</evidence>
<dbReference type="EMBL" id="KQ965766">
    <property type="protein sequence ID" value="KXS14856.1"/>
    <property type="molecule type" value="Genomic_DNA"/>
</dbReference>
<evidence type="ECO:0000259" key="7">
    <source>
        <dbReference type="Pfam" id="PF04116"/>
    </source>
</evidence>
<dbReference type="STRING" id="1344416.A0A139ADF4"/>
<evidence type="ECO:0000313" key="9">
    <source>
        <dbReference type="Proteomes" id="UP000070544"/>
    </source>
</evidence>
<dbReference type="InterPro" id="IPR050307">
    <property type="entry name" value="Sterol_Desaturase_Related"/>
</dbReference>
<organism evidence="8 9">
    <name type="scientific">Gonapodya prolifera (strain JEL478)</name>
    <name type="common">Monoblepharis prolifera</name>
    <dbReference type="NCBI Taxonomy" id="1344416"/>
    <lineage>
        <taxon>Eukaryota</taxon>
        <taxon>Fungi</taxon>
        <taxon>Fungi incertae sedis</taxon>
        <taxon>Chytridiomycota</taxon>
        <taxon>Chytridiomycota incertae sedis</taxon>
        <taxon>Monoblepharidomycetes</taxon>
        <taxon>Monoblepharidales</taxon>
        <taxon>Gonapodyaceae</taxon>
        <taxon>Gonapodya</taxon>
    </lineage>
</organism>
<evidence type="ECO:0000313" key="8">
    <source>
        <dbReference type="EMBL" id="KXS14856.1"/>
    </source>
</evidence>
<name>A0A139ADF4_GONPJ</name>
<dbReference type="PANTHER" id="PTHR11863">
    <property type="entry name" value="STEROL DESATURASE"/>
    <property type="match status" value="1"/>
</dbReference>
<protein>
    <recommendedName>
        <fullName evidence="7">Fatty acid hydroxylase domain-containing protein</fullName>
    </recommendedName>
</protein>
<keyword evidence="4 6" id="KW-0472">Membrane</keyword>
<feature type="domain" description="Fatty acid hydroxylase" evidence="7">
    <location>
        <begin position="162"/>
        <end position="286"/>
    </location>
</feature>
<dbReference type="GO" id="GO:0005506">
    <property type="term" value="F:iron ion binding"/>
    <property type="evidence" value="ECO:0007669"/>
    <property type="project" value="InterPro"/>
</dbReference>
<accession>A0A139ADF4</accession>
<dbReference type="GO" id="GO:0016020">
    <property type="term" value="C:membrane"/>
    <property type="evidence" value="ECO:0007669"/>
    <property type="project" value="UniProtKB-SubCell"/>
</dbReference>
<reference evidence="8 9" key="1">
    <citation type="journal article" date="2015" name="Genome Biol. Evol.">
        <title>Phylogenomic analyses indicate that early fungi evolved digesting cell walls of algal ancestors of land plants.</title>
        <authorList>
            <person name="Chang Y."/>
            <person name="Wang S."/>
            <person name="Sekimoto S."/>
            <person name="Aerts A.L."/>
            <person name="Choi C."/>
            <person name="Clum A."/>
            <person name="LaButti K.M."/>
            <person name="Lindquist E.A."/>
            <person name="Yee Ngan C."/>
            <person name="Ohm R.A."/>
            <person name="Salamov A.A."/>
            <person name="Grigoriev I.V."/>
            <person name="Spatafora J.W."/>
            <person name="Berbee M.L."/>
        </authorList>
    </citation>
    <scope>NUCLEOTIDE SEQUENCE [LARGE SCALE GENOMIC DNA]</scope>
    <source>
        <strain evidence="8 9">JEL478</strain>
    </source>
</reference>
<comment type="subcellular location">
    <subcellularLocation>
        <location evidence="1">Membrane</location>
    </subcellularLocation>
</comment>
<evidence type="ECO:0000256" key="2">
    <source>
        <dbReference type="ARBA" id="ARBA00022692"/>
    </source>
</evidence>
<feature type="compositionally biased region" description="Basic and acidic residues" evidence="5">
    <location>
        <begin position="306"/>
        <end position="315"/>
    </location>
</feature>
<evidence type="ECO:0000256" key="6">
    <source>
        <dbReference type="SAM" id="Phobius"/>
    </source>
</evidence>
<gene>
    <name evidence="8" type="ORF">M427DRAFT_70406</name>
</gene>
<evidence type="ECO:0000256" key="5">
    <source>
        <dbReference type="SAM" id="MobiDB-lite"/>
    </source>
</evidence>
<dbReference type="AlphaFoldDB" id="A0A139ADF4"/>
<dbReference type="OrthoDB" id="408954at2759"/>
<feature type="transmembrane region" description="Helical" evidence="6">
    <location>
        <begin position="115"/>
        <end position="139"/>
    </location>
</feature>
<dbReference type="Pfam" id="PF04116">
    <property type="entry name" value="FA_hydroxylase"/>
    <property type="match status" value="1"/>
</dbReference>
<keyword evidence="2 6" id="KW-0812">Transmembrane</keyword>
<dbReference type="Proteomes" id="UP000070544">
    <property type="component" value="Unassembled WGS sequence"/>
</dbReference>
<evidence type="ECO:0000256" key="3">
    <source>
        <dbReference type="ARBA" id="ARBA00022989"/>
    </source>
</evidence>
<keyword evidence="9" id="KW-1185">Reference proteome</keyword>
<dbReference type="GO" id="GO:0008610">
    <property type="term" value="P:lipid biosynthetic process"/>
    <property type="evidence" value="ECO:0007669"/>
    <property type="project" value="InterPro"/>
</dbReference>
<sequence>MAPAMSSLGGFWSGFWALQDAAEWIPFSAFLGGLVAFNRSDWSRNIHESLWSLSLPREKLAEAMATRTGAFGLYLYFGLYLSFAIIDAFQAPQWIVRHKVQNTKQPPPFRKSLRAIFWGMVESIPVLTIFNTFVVNPVWRQRIGMEKLMSIPSTWQCVSELVALQILNELIFYTVHRSMHTKLLYKLVHKMHHENITPFASSGNYAHPLETLLSTGLIVGIPIMLVVPHPSVLWFYTSWRNVESATAHCGYYIPGLCANTLFHDWHHRAFDGNYGFSPNLDYIFGTIHPKYPAWLANYRQERSQKVAAEENHDSMADLVDPYEESTDVKREI</sequence>
<evidence type="ECO:0000256" key="1">
    <source>
        <dbReference type="ARBA" id="ARBA00004370"/>
    </source>
</evidence>
<proteinExistence type="predicted"/>
<feature type="transmembrane region" description="Helical" evidence="6">
    <location>
        <begin position="73"/>
        <end position="95"/>
    </location>
</feature>
<keyword evidence="3 6" id="KW-1133">Transmembrane helix</keyword>
<feature type="region of interest" description="Disordered" evidence="5">
    <location>
        <begin position="306"/>
        <end position="332"/>
    </location>
</feature>